<feature type="transmembrane region" description="Helical" evidence="6">
    <location>
        <begin position="383"/>
        <end position="407"/>
    </location>
</feature>
<accession>A0A1W5BNF9</accession>
<keyword evidence="8" id="KW-1185">Reference proteome</keyword>
<dbReference type="STRING" id="7719.ENSCINP00000001721"/>
<dbReference type="eggNOG" id="KOG2816">
    <property type="taxonomic scope" value="Eukaryota"/>
</dbReference>
<dbReference type="OrthoDB" id="419734at2759"/>
<gene>
    <name evidence="7" type="primary">LOC100175978</name>
</gene>
<dbReference type="GO" id="GO:0022857">
    <property type="term" value="F:transmembrane transporter activity"/>
    <property type="evidence" value="ECO:0000318"/>
    <property type="project" value="GO_Central"/>
</dbReference>
<dbReference type="InterPro" id="IPR036259">
    <property type="entry name" value="MFS_trans_sf"/>
</dbReference>
<dbReference type="InterPro" id="IPR011701">
    <property type="entry name" value="MFS"/>
</dbReference>
<feature type="transmembrane region" description="Helical" evidence="6">
    <location>
        <begin position="325"/>
        <end position="345"/>
    </location>
</feature>
<dbReference type="Pfam" id="PF07690">
    <property type="entry name" value="MFS_1"/>
    <property type="match status" value="1"/>
</dbReference>
<keyword evidence="3 6" id="KW-1133">Transmembrane helix</keyword>
<feature type="transmembrane region" description="Helical" evidence="6">
    <location>
        <begin position="351"/>
        <end position="371"/>
    </location>
</feature>
<dbReference type="GeneTree" id="ENSGT00950000183096"/>
<dbReference type="GO" id="GO:0055085">
    <property type="term" value="P:transmembrane transport"/>
    <property type="evidence" value="ECO:0000318"/>
    <property type="project" value="GO_Central"/>
</dbReference>
<feature type="transmembrane region" description="Helical" evidence="6">
    <location>
        <begin position="169"/>
        <end position="193"/>
    </location>
</feature>
<feature type="transmembrane region" description="Helical" evidence="6">
    <location>
        <begin position="129"/>
        <end position="157"/>
    </location>
</feature>
<evidence type="ECO:0000313" key="7">
    <source>
        <dbReference type="Ensembl" id="ENSCINP00000001721.3"/>
    </source>
</evidence>
<dbReference type="Ensembl" id="ENSCINT00000001721.3">
    <property type="protein sequence ID" value="ENSCINP00000001721.3"/>
    <property type="gene ID" value="ENSCING00000000951.3"/>
</dbReference>
<feature type="transmembrane region" description="Helical" evidence="6">
    <location>
        <begin position="73"/>
        <end position="93"/>
    </location>
</feature>
<evidence type="ECO:0000256" key="4">
    <source>
        <dbReference type="ARBA" id="ARBA00023136"/>
    </source>
</evidence>
<dbReference type="GO" id="GO:0016020">
    <property type="term" value="C:membrane"/>
    <property type="evidence" value="ECO:0000318"/>
    <property type="project" value="GO_Central"/>
</dbReference>
<dbReference type="AlphaFoldDB" id="A0A1W5BNF9"/>
<reference evidence="7" key="3">
    <citation type="submission" date="2025-09" db="UniProtKB">
        <authorList>
            <consortium name="Ensembl"/>
        </authorList>
    </citation>
    <scope>IDENTIFICATION</scope>
</reference>
<dbReference type="Proteomes" id="UP000008144">
    <property type="component" value="Unassembled WGS sequence"/>
</dbReference>
<feature type="transmembrane region" description="Helical" evidence="6">
    <location>
        <begin position="12"/>
        <end position="33"/>
    </location>
</feature>
<dbReference type="OMA" id="LAFRWNE"/>
<dbReference type="SUPFAM" id="SSF103473">
    <property type="entry name" value="MFS general substrate transporter"/>
    <property type="match status" value="1"/>
</dbReference>
<dbReference type="RefSeq" id="XP_002123183.1">
    <property type="nucleotide sequence ID" value="XM_002123147.5"/>
</dbReference>
<accession>F7BAU4</accession>
<feature type="transmembrane region" description="Helical" evidence="6">
    <location>
        <begin position="199"/>
        <end position="218"/>
    </location>
</feature>
<keyword evidence="4 6" id="KW-0472">Membrane</keyword>
<reference evidence="8" key="1">
    <citation type="journal article" date="2002" name="Science">
        <title>The draft genome of Ciona intestinalis: insights into chordate and vertebrate origins.</title>
        <authorList>
            <person name="Dehal P."/>
            <person name="Satou Y."/>
            <person name="Campbell R.K."/>
            <person name="Chapman J."/>
            <person name="Degnan B."/>
            <person name="De Tomaso A."/>
            <person name="Davidson B."/>
            <person name="Di Gregorio A."/>
            <person name="Gelpke M."/>
            <person name="Goodstein D.M."/>
            <person name="Harafuji N."/>
            <person name="Hastings K.E."/>
            <person name="Ho I."/>
            <person name="Hotta K."/>
            <person name="Huang W."/>
            <person name="Kawashima T."/>
            <person name="Lemaire P."/>
            <person name="Martinez D."/>
            <person name="Meinertzhagen I.A."/>
            <person name="Necula S."/>
            <person name="Nonaka M."/>
            <person name="Putnam N."/>
            <person name="Rash S."/>
            <person name="Saiga H."/>
            <person name="Satake M."/>
            <person name="Terry A."/>
            <person name="Yamada L."/>
            <person name="Wang H.G."/>
            <person name="Awazu S."/>
            <person name="Azumi K."/>
            <person name="Boore J."/>
            <person name="Branno M."/>
            <person name="Chin-Bow S."/>
            <person name="DeSantis R."/>
            <person name="Doyle S."/>
            <person name="Francino P."/>
            <person name="Keys D.N."/>
            <person name="Haga S."/>
            <person name="Hayashi H."/>
            <person name="Hino K."/>
            <person name="Imai K.S."/>
            <person name="Inaba K."/>
            <person name="Kano S."/>
            <person name="Kobayashi K."/>
            <person name="Kobayashi M."/>
            <person name="Lee B.I."/>
            <person name="Makabe K.W."/>
            <person name="Manohar C."/>
            <person name="Matassi G."/>
            <person name="Medina M."/>
            <person name="Mochizuki Y."/>
            <person name="Mount S."/>
            <person name="Morishita T."/>
            <person name="Miura S."/>
            <person name="Nakayama A."/>
            <person name="Nishizaka S."/>
            <person name="Nomoto H."/>
            <person name="Ohta F."/>
            <person name="Oishi K."/>
            <person name="Rigoutsos I."/>
            <person name="Sano M."/>
            <person name="Sasaki A."/>
            <person name="Sasakura Y."/>
            <person name="Shoguchi E."/>
            <person name="Shin-i T."/>
            <person name="Spagnuolo A."/>
            <person name="Stainier D."/>
            <person name="Suzuki M.M."/>
            <person name="Tassy O."/>
            <person name="Takatori N."/>
            <person name="Tokuoka M."/>
            <person name="Yagi K."/>
            <person name="Yoshizaki F."/>
            <person name="Wada S."/>
            <person name="Zhang C."/>
            <person name="Hyatt P.D."/>
            <person name="Larimer F."/>
            <person name="Detter C."/>
            <person name="Doggett N."/>
            <person name="Glavina T."/>
            <person name="Hawkins T."/>
            <person name="Richardson P."/>
            <person name="Lucas S."/>
            <person name="Kohara Y."/>
            <person name="Levine M."/>
            <person name="Satoh N."/>
            <person name="Rokhsar D.S."/>
        </authorList>
    </citation>
    <scope>NUCLEOTIDE SEQUENCE [LARGE SCALE GENOMIC DNA]</scope>
</reference>
<feature type="transmembrane region" description="Helical" evidence="6">
    <location>
        <begin position="105"/>
        <end position="123"/>
    </location>
</feature>
<feature type="transmembrane region" description="Helical" evidence="6">
    <location>
        <begin position="413"/>
        <end position="437"/>
    </location>
</feature>
<reference evidence="7" key="2">
    <citation type="submission" date="2025-08" db="UniProtKB">
        <authorList>
            <consortium name="Ensembl"/>
        </authorList>
    </citation>
    <scope>IDENTIFICATION</scope>
</reference>
<dbReference type="KEGG" id="cin:100175978"/>
<name>A0A1W5BNF9_CIOIN</name>
<dbReference type="GeneID" id="100175978"/>
<evidence type="ECO:0000256" key="3">
    <source>
        <dbReference type="ARBA" id="ARBA00022989"/>
    </source>
</evidence>
<evidence type="ECO:0000313" key="8">
    <source>
        <dbReference type="Proteomes" id="UP000008144"/>
    </source>
</evidence>
<feature type="transmembrane region" description="Helical" evidence="6">
    <location>
        <begin position="257"/>
        <end position="277"/>
    </location>
</feature>
<dbReference type="PANTHER" id="PTHR23507">
    <property type="entry name" value="ZGC:174356"/>
    <property type="match status" value="1"/>
</dbReference>
<evidence type="ECO:0000256" key="1">
    <source>
        <dbReference type="ARBA" id="ARBA00004141"/>
    </source>
</evidence>
<organism evidence="7 8">
    <name type="scientific">Ciona intestinalis</name>
    <name type="common">Transparent sea squirt</name>
    <name type="synonym">Ascidia intestinalis</name>
    <dbReference type="NCBI Taxonomy" id="7719"/>
    <lineage>
        <taxon>Eukaryota</taxon>
        <taxon>Metazoa</taxon>
        <taxon>Chordata</taxon>
        <taxon>Tunicata</taxon>
        <taxon>Ascidiacea</taxon>
        <taxon>Phlebobranchia</taxon>
        <taxon>Cionidae</taxon>
        <taxon>Ciona</taxon>
    </lineage>
</organism>
<comment type="similarity">
    <text evidence="5">Belongs to the major facilitator superfamily. SLC46A family.</text>
</comment>
<comment type="subcellular location">
    <subcellularLocation>
        <location evidence="1">Membrane</location>
        <topology evidence="1">Multi-pass membrane protein</topology>
    </subcellularLocation>
</comment>
<evidence type="ECO:0000256" key="6">
    <source>
        <dbReference type="SAM" id="Phobius"/>
    </source>
</evidence>
<evidence type="ECO:0000256" key="2">
    <source>
        <dbReference type="ARBA" id="ARBA00022692"/>
    </source>
</evidence>
<feature type="transmembrane region" description="Helical" evidence="6">
    <location>
        <begin position="297"/>
        <end position="318"/>
    </location>
</feature>
<dbReference type="Gene3D" id="1.20.1250.20">
    <property type="entry name" value="MFS general substrate transporter like domains"/>
    <property type="match status" value="1"/>
</dbReference>
<keyword evidence="2 6" id="KW-0812">Transmembrane</keyword>
<dbReference type="InParanoid" id="A0A1W5BNF9"/>
<protein>
    <submittedName>
        <fullName evidence="7">Proton-coupled folate transporter</fullName>
    </submittedName>
</protein>
<evidence type="ECO:0000256" key="5">
    <source>
        <dbReference type="ARBA" id="ARBA00038227"/>
    </source>
</evidence>
<proteinExistence type="inferred from homology"/>
<dbReference type="PANTHER" id="PTHR23507:SF1">
    <property type="entry name" value="FI18259P1-RELATED"/>
    <property type="match status" value="1"/>
</dbReference>
<sequence length="455" mass="51088">MRNFLKEISVEPLLFSGMFIINFYSTISQQFIYQQVAESNGLFGDHDKTCNKFNESDPVVKLEEKVSSETSLWILYLNIAGTIPSLFTSAVMSSWGDVVGRTMPLILIYGGFIFLIVVYIIVVNLKLPIAWLLAARLVCGLTGDFPAMVAVCFAYLSDLSKTEQRTLRIAVGEAMLGLAGLLAGITEGLWIGSQGFEQPLWLLLALSIVVFLYIIFFLRESRSIERSTNIRHDFRELFTWRPFLNIWGMLTLEKQRCYFLLSLLGCLFLHMVLYIGLDDVSIVYELSEPFCWSPNLIGYGQMIHSSTSIFGLVAFKLLYARLSDWWIFFMGMTSSICNLVTFAVSQYTWSLFLGLALGCFYTIPATVLRSMMSRMVTHDEQGAVFATIAAAQNISLLIASFIFNGIYSATVASFRGAIFVIGAFIGGALLLIFRLVYVKTLPRLSLAYQTVTEEI</sequence>